<accession>A0ABM8VIE8</accession>
<protein>
    <recommendedName>
        <fullName evidence="4">Sporulation histidine kinase inhibitor Sda</fullName>
    </recommendedName>
</protein>
<comment type="caution">
    <text evidence="2">The sequence shown here is derived from an EMBL/GenBank/DDBJ whole genome shotgun (WGS) entry which is preliminary data.</text>
</comment>
<name>A0ABM8VIE8_9BACL</name>
<dbReference type="EMBL" id="CAJVCE010000007">
    <property type="protein sequence ID" value="CAG7643079.1"/>
    <property type="molecule type" value="Genomic_DNA"/>
</dbReference>
<evidence type="ECO:0008006" key="4">
    <source>
        <dbReference type="Google" id="ProtNLM"/>
    </source>
</evidence>
<dbReference type="RefSeq" id="WP_218099270.1">
    <property type="nucleotide sequence ID" value="NZ_CAJVCE010000007.1"/>
</dbReference>
<feature type="region of interest" description="Disordered" evidence="1">
    <location>
        <begin position="38"/>
        <end position="61"/>
    </location>
</feature>
<dbReference type="Pfam" id="PF08970">
    <property type="entry name" value="Sda"/>
    <property type="match status" value="1"/>
</dbReference>
<sequence length="61" mass="7039">MHRLTEQQLLHIIRQADAIPFEKEFVDLLRQELSRRSMKQTSSVASQPGEKPFVLMGSKSN</sequence>
<evidence type="ECO:0000313" key="3">
    <source>
        <dbReference type="Proteomes" id="UP000730618"/>
    </source>
</evidence>
<proteinExistence type="predicted"/>
<dbReference type="Proteomes" id="UP000730618">
    <property type="component" value="Unassembled WGS sequence"/>
</dbReference>
<reference evidence="2 3" key="1">
    <citation type="submission" date="2021-06" db="EMBL/GenBank/DDBJ databases">
        <authorList>
            <person name="Criscuolo A."/>
        </authorList>
    </citation>
    <scope>NUCLEOTIDE SEQUENCE [LARGE SCALE GENOMIC DNA]</scope>
    <source>
        <strain evidence="3">CIP 111802</strain>
    </source>
</reference>
<evidence type="ECO:0000256" key="1">
    <source>
        <dbReference type="SAM" id="MobiDB-lite"/>
    </source>
</evidence>
<gene>
    <name evidence="2" type="ORF">PAECIP111802_02949</name>
</gene>
<evidence type="ECO:0000313" key="2">
    <source>
        <dbReference type="EMBL" id="CAG7643079.1"/>
    </source>
</evidence>
<keyword evidence="3" id="KW-1185">Reference proteome</keyword>
<dbReference type="InterPro" id="IPR015064">
    <property type="entry name" value="Sda"/>
</dbReference>
<organism evidence="2 3">
    <name type="scientific">Paenibacillus allorhizosphaerae</name>
    <dbReference type="NCBI Taxonomy" id="2849866"/>
    <lineage>
        <taxon>Bacteria</taxon>
        <taxon>Bacillati</taxon>
        <taxon>Bacillota</taxon>
        <taxon>Bacilli</taxon>
        <taxon>Bacillales</taxon>
        <taxon>Paenibacillaceae</taxon>
        <taxon>Paenibacillus</taxon>
    </lineage>
</organism>